<protein>
    <submittedName>
        <fullName evidence="1">Uncharacterized protein</fullName>
    </submittedName>
</protein>
<dbReference type="EMBL" id="GBRH01245797">
    <property type="protein sequence ID" value="JAD52098.1"/>
    <property type="molecule type" value="Transcribed_RNA"/>
</dbReference>
<dbReference type="AlphaFoldDB" id="A0A0A9AQH6"/>
<proteinExistence type="predicted"/>
<accession>A0A0A9AQH6</accession>
<sequence length="22" mass="2578">MNCQSITEHDSMALNWKDNLQV</sequence>
<organism evidence="1">
    <name type="scientific">Arundo donax</name>
    <name type="common">Giant reed</name>
    <name type="synonym">Donax arundinaceus</name>
    <dbReference type="NCBI Taxonomy" id="35708"/>
    <lineage>
        <taxon>Eukaryota</taxon>
        <taxon>Viridiplantae</taxon>
        <taxon>Streptophyta</taxon>
        <taxon>Embryophyta</taxon>
        <taxon>Tracheophyta</taxon>
        <taxon>Spermatophyta</taxon>
        <taxon>Magnoliopsida</taxon>
        <taxon>Liliopsida</taxon>
        <taxon>Poales</taxon>
        <taxon>Poaceae</taxon>
        <taxon>PACMAD clade</taxon>
        <taxon>Arundinoideae</taxon>
        <taxon>Arundineae</taxon>
        <taxon>Arundo</taxon>
    </lineage>
</organism>
<reference evidence="1" key="1">
    <citation type="submission" date="2014-09" db="EMBL/GenBank/DDBJ databases">
        <authorList>
            <person name="Magalhaes I.L.F."/>
            <person name="Oliveira U."/>
            <person name="Santos F.R."/>
            <person name="Vidigal T.H.D.A."/>
            <person name="Brescovit A.D."/>
            <person name="Santos A.J."/>
        </authorList>
    </citation>
    <scope>NUCLEOTIDE SEQUENCE</scope>
    <source>
        <tissue evidence="1">Shoot tissue taken approximately 20 cm above the soil surface</tissue>
    </source>
</reference>
<name>A0A0A9AQH6_ARUDO</name>
<reference evidence="1" key="2">
    <citation type="journal article" date="2015" name="Data Brief">
        <title>Shoot transcriptome of the giant reed, Arundo donax.</title>
        <authorList>
            <person name="Barrero R.A."/>
            <person name="Guerrero F.D."/>
            <person name="Moolhuijzen P."/>
            <person name="Goolsby J.A."/>
            <person name="Tidwell J."/>
            <person name="Bellgard S.E."/>
            <person name="Bellgard M.I."/>
        </authorList>
    </citation>
    <scope>NUCLEOTIDE SEQUENCE</scope>
    <source>
        <tissue evidence="1">Shoot tissue taken approximately 20 cm above the soil surface</tissue>
    </source>
</reference>
<evidence type="ECO:0000313" key="1">
    <source>
        <dbReference type="EMBL" id="JAD52098.1"/>
    </source>
</evidence>